<sequence length="699" mass="77342">MTTTNSDHAAETTELVDLFLELYRDYYREEIGTLAQHYPQEQTALNIDHDDLYRFDPDFRDDYLANPEEMREYAEEALRLYDLPVDVNLGQAHARVHNLPDDKTHFPGEFSPTAEAGEYRTIRGDVLVSTDTYSKIERAAFECKRCGTLTHIPQTDGDFQEPHECQGCERQGPFRVNFDQSEFVDGETIQLQTPPEVATGTGRTLQVFVEGDLTDRVEMGDRIAVSGVLHLNQQTEGRNKGTGKFEPYLEGHHIEIEEATQADLDIDADTKARVDELANGAEGDPLTVAAESFATEVYGYLTEKKALILALIGGATNTPDIRGKFHVLLIGDPSTSKSILINRANDVAVRAIAVSGQQSSSAGLVSTATQGEFSDGRWTLSPGAFVKANEGVVTIDELDDMAPEDRKAMLEPMANQQVNVSKAGINATLSTQTAVMAAANPKYSRFDPYEPLDEQFGFDSNLLSRFDLVFTFKDRPDQDNDEAVGDHVTQYRDAKVREHRGEEIPEAQQEAIAQPVDDDTLQVWLALANRQPDPVYESDAVREKLRDSFVTLRGANGYAEDAEVPVTFRKLPGVERVARAHAKLEFSPVITDRHAEQAMELVGQSLQDYQKTEDGTLDADISESGESKTQRDRKKQLVDVLQAKQADHGGEAPREAVVEAMTEDGHEAARVEQDIQALLDNGRAIEPSGPGSLKYIGGY</sequence>
<keyword evidence="5" id="KW-0378">Hydrolase</keyword>
<dbReference type="RefSeq" id="WP_179908574.1">
    <property type="nucleotide sequence ID" value="NZ_CP058910.1"/>
</dbReference>
<evidence type="ECO:0000256" key="3">
    <source>
        <dbReference type="ARBA" id="ARBA00022705"/>
    </source>
</evidence>
<dbReference type="SMART" id="SM00350">
    <property type="entry name" value="MCM"/>
    <property type="match status" value="1"/>
</dbReference>
<evidence type="ECO:0000256" key="7">
    <source>
        <dbReference type="ARBA" id="ARBA00022840"/>
    </source>
</evidence>
<evidence type="ECO:0000256" key="6">
    <source>
        <dbReference type="ARBA" id="ARBA00022806"/>
    </source>
</evidence>
<dbReference type="Gene3D" id="3.40.50.300">
    <property type="entry name" value="P-loop containing nucleotide triphosphate hydrolases"/>
    <property type="match status" value="1"/>
</dbReference>
<dbReference type="KEGG" id="hrr:HZS55_15975"/>
<evidence type="ECO:0000256" key="5">
    <source>
        <dbReference type="ARBA" id="ARBA00022801"/>
    </source>
</evidence>
<evidence type="ECO:0000259" key="11">
    <source>
        <dbReference type="PROSITE" id="PS50051"/>
    </source>
</evidence>
<dbReference type="PANTHER" id="PTHR11630:SF66">
    <property type="entry name" value="DNA REPLICATION LICENSING FACTOR MCM4"/>
    <property type="match status" value="1"/>
</dbReference>
<evidence type="ECO:0000256" key="9">
    <source>
        <dbReference type="RuleBase" id="RU004070"/>
    </source>
</evidence>
<dbReference type="GO" id="GO:0006260">
    <property type="term" value="P:DNA replication"/>
    <property type="evidence" value="ECO:0007669"/>
    <property type="project" value="UniProtKB-KW"/>
</dbReference>
<dbReference type="PANTHER" id="PTHR11630">
    <property type="entry name" value="DNA REPLICATION LICENSING FACTOR MCM FAMILY MEMBER"/>
    <property type="match status" value="1"/>
</dbReference>
<comment type="similarity">
    <text evidence="1 9">Belongs to the MCM family.</text>
</comment>
<evidence type="ECO:0000256" key="10">
    <source>
        <dbReference type="SAM" id="MobiDB-lite"/>
    </source>
</evidence>
<evidence type="ECO:0000256" key="8">
    <source>
        <dbReference type="ARBA" id="ARBA00023125"/>
    </source>
</evidence>
<feature type="region of interest" description="Disordered" evidence="10">
    <location>
        <begin position="616"/>
        <end position="637"/>
    </location>
</feature>
<organism evidence="12 13">
    <name type="scientific">Halosimplex rubrum</name>
    <dbReference type="NCBI Taxonomy" id="869889"/>
    <lineage>
        <taxon>Archaea</taxon>
        <taxon>Methanobacteriati</taxon>
        <taxon>Methanobacteriota</taxon>
        <taxon>Stenosarchaea group</taxon>
        <taxon>Halobacteria</taxon>
        <taxon>Halobacteriales</taxon>
        <taxon>Haloarculaceae</taxon>
        <taxon>Halosimplex</taxon>
    </lineage>
</organism>
<dbReference type="Gene3D" id="2.20.28.10">
    <property type="match status" value="1"/>
</dbReference>
<dbReference type="Pfam" id="PF17855">
    <property type="entry name" value="MCM_lid"/>
    <property type="match status" value="1"/>
</dbReference>
<keyword evidence="8 9" id="KW-0238">DNA-binding</keyword>
<dbReference type="GO" id="GO:0003697">
    <property type="term" value="F:single-stranded DNA binding"/>
    <property type="evidence" value="ECO:0007669"/>
    <property type="project" value="TreeGrafter"/>
</dbReference>
<dbReference type="InterPro" id="IPR036388">
    <property type="entry name" value="WH-like_DNA-bd_sf"/>
</dbReference>
<dbReference type="Gene3D" id="3.30.1640.10">
    <property type="entry name" value="mini-chromosome maintenance (MCM) complex, chain A, domain 1"/>
    <property type="match status" value="1"/>
</dbReference>
<evidence type="ECO:0000313" key="12">
    <source>
        <dbReference type="EMBL" id="QLH78695.1"/>
    </source>
</evidence>
<evidence type="ECO:0000256" key="1">
    <source>
        <dbReference type="ARBA" id="ARBA00008010"/>
    </source>
</evidence>
<dbReference type="SUPFAM" id="SSF50249">
    <property type="entry name" value="Nucleic acid-binding proteins"/>
    <property type="match status" value="1"/>
</dbReference>
<proteinExistence type="inferred from homology"/>
<dbReference type="EC" id="3.6.4.12" evidence="2"/>
<keyword evidence="4 9" id="KW-0547">Nucleotide-binding</keyword>
<evidence type="ECO:0000256" key="4">
    <source>
        <dbReference type="ARBA" id="ARBA00022741"/>
    </source>
</evidence>
<keyword evidence="6" id="KW-0347">Helicase</keyword>
<dbReference type="FunFam" id="2.20.28.10:FF:000003">
    <property type="entry name" value="DNA helicase"/>
    <property type="match status" value="1"/>
</dbReference>
<dbReference type="InterPro" id="IPR027417">
    <property type="entry name" value="P-loop_NTPase"/>
</dbReference>
<gene>
    <name evidence="12" type="ORF">HZS55_15975</name>
</gene>
<dbReference type="AlphaFoldDB" id="A0A7D5T809"/>
<dbReference type="Pfam" id="PF17207">
    <property type="entry name" value="MCM_OB"/>
    <property type="match status" value="1"/>
</dbReference>
<dbReference type="InterPro" id="IPR001208">
    <property type="entry name" value="MCM_dom"/>
</dbReference>
<dbReference type="Proteomes" id="UP000509667">
    <property type="component" value="Chromosome"/>
</dbReference>
<keyword evidence="7 9" id="KW-0067">ATP-binding</keyword>
<dbReference type="GeneID" id="56079392"/>
<dbReference type="PROSITE" id="PS50051">
    <property type="entry name" value="MCM_2"/>
    <property type="match status" value="1"/>
</dbReference>
<dbReference type="Pfam" id="PF00493">
    <property type="entry name" value="MCM"/>
    <property type="match status" value="1"/>
</dbReference>
<evidence type="ECO:0000313" key="13">
    <source>
        <dbReference type="Proteomes" id="UP000509667"/>
    </source>
</evidence>
<dbReference type="InterPro" id="IPR012340">
    <property type="entry name" value="NA-bd_OB-fold"/>
</dbReference>
<dbReference type="InterPro" id="IPR041562">
    <property type="entry name" value="MCM_lid"/>
</dbReference>
<accession>A0A7D5T809</accession>
<dbReference type="EMBL" id="CP058910">
    <property type="protein sequence ID" value="QLH78695.1"/>
    <property type="molecule type" value="Genomic_DNA"/>
</dbReference>
<name>A0A7D5T809_9EURY</name>
<reference evidence="12 13" key="1">
    <citation type="submission" date="2020-07" db="EMBL/GenBank/DDBJ databases">
        <title>Halosimplex pelagicum sp. nov. and Halosimplex rubrum sp. nov., isolated from salted brown alga Laminaria, and emended description of the genus Halosimplex.</title>
        <authorList>
            <person name="Cui H."/>
        </authorList>
    </citation>
    <scope>NUCLEOTIDE SEQUENCE [LARGE SCALE GENOMIC DNA]</scope>
    <source>
        <strain evidence="12 13">R27</strain>
    </source>
</reference>
<evidence type="ECO:0000256" key="2">
    <source>
        <dbReference type="ARBA" id="ARBA00012551"/>
    </source>
</evidence>
<dbReference type="InterPro" id="IPR033762">
    <property type="entry name" value="MCM_OB"/>
</dbReference>
<protein>
    <recommendedName>
        <fullName evidence="2">DNA helicase</fullName>
        <ecNumber evidence="2">3.6.4.12</ecNumber>
    </recommendedName>
</protein>
<dbReference type="SUPFAM" id="SSF52540">
    <property type="entry name" value="P-loop containing nucleoside triphosphate hydrolases"/>
    <property type="match status" value="1"/>
</dbReference>
<dbReference type="GO" id="GO:0005524">
    <property type="term" value="F:ATP binding"/>
    <property type="evidence" value="ECO:0007669"/>
    <property type="project" value="UniProtKB-KW"/>
</dbReference>
<dbReference type="Gene3D" id="2.40.50.140">
    <property type="entry name" value="Nucleic acid-binding proteins"/>
    <property type="match status" value="1"/>
</dbReference>
<dbReference type="InterPro" id="IPR031327">
    <property type="entry name" value="MCM"/>
</dbReference>
<dbReference type="Gene3D" id="1.10.10.10">
    <property type="entry name" value="Winged helix-like DNA-binding domain superfamily/Winged helix DNA-binding domain"/>
    <property type="match status" value="1"/>
</dbReference>
<dbReference type="PRINTS" id="PR01657">
    <property type="entry name" value="MCMFAMILY"/>
</dbReference>
<dbReference type="OrthoDB" id="6747at2157"/>
<keyword evidence="13" id="KW-1185">Reference proteome</keyword>
<dbReference type="GO" id="GO:0017116">
    <property type="term" value="F:single-stranded DNA helicase activity"/>
    <property type="evidence" value="ECO:0007669"/>
    <property type="project" value="TreeGrafter"/>
</dbReference>
<keyword evidence="3" id="KW-0235">DNA replication</keyword>
<dbReference type="GO" id="GO:0042555">
    <property type="term" value="C:MCM complex"/>
    <property type="evidence" value="ECO:0007669"/>
    <property type="project" value="TreeGrafter"/>
</dbReference>
<dbReference type="GO" id="GO:0016787">
    <property type="term" value="F:hydrolase activity"/>
    <property type="evidence" value="ECO:0007669"/>
    <property type="project" value="UniProtKB-KW"/>
</dbReference>
<feature type="domain" description="MCM C-terminal AAA(+) ATPase" evidence="11">
    <location>
        <begin position="285"/>
        <end position="488"/>
    </location>
</feature>